<dbReference type="InterPro" id="IPR038765">
    <property type="entry name" value="Papain-like_cys_pep_sf"/>
</dbReference>
<protein>
    <recommendedName>
        <fullName evidence="2">ubiquitinyl hydrolase 1</fullName>
        <ecNumber evidence="2">3.4.19.12</ecNumber>
    </recommendedName>
</protein>
<dbReference type="SUPFAM" id="SSF54001">
    <property type="entry name" value="Cysteine proteinases"/>
    <property type="match status" value="1"/>
</dbReference>
<dbReference type="InterPro" id="IPR028889">
    <property type="entry name" value="USP"/>
</dbReference>
<dbReference type="PROSITE" id="PS50235">
    <property type="entry name" value="USP_3"/>
    <property type="match status" value="1"/>
</dbReference>
<evidence type="ECO:0000256" key="3">
    <source>
        <dbReference type="ARBA" id="ARBA00022670"/>
    </source>
</evidence>
<dbReference type="InterPro" id="IPR018200">
    <property type="entry name" value="USP_CS"/>
</dbReference>
<evidence type="ECO:0000256" key="6">
    <source>
        <dbReference type="ARBA" id="ARBA00022807"/>
    </source>
</evidence>
<dbReference type="Gene3D" id="3.10.20.90">
    <property type="entry name" value="Phosphatidylinositol 3-kinase Catalytic Subunit, Chain A, domain 1"/>
    <property type="match status" value="1"/>
</dbReference>
<dbReference type="InterPro" id="IPR029071">
    <property type="entry name" value="Ubiquitin-like_domsf"/>
</dbReference>
<comment type="caution">
    <text evidence="8">The sequence shown here is derived from an EMBL/GenBank/DDBJ whole genome shotgun (WGS) entry which is preliminary data.</text>
</comment>
<dbReference type="EC" id="3.4.19.12" evidence="2"/>
<name>A0ABR2K407_9EUKA</name>
<keyword evidence="4" id="KW-0833">Ubl conjugation pathway</keyword>
<keyword evidence="5" id="KW-0378">Hydrolase</keyword>
<keyword evidence="6" id="KW-0788">Thiol protease</keyword>
<dbReference type="Gene3D" id="3.90.70.10">
    <property type="entry name" value="Cysteine proteinases"/>
    <property type="match status" value="1"/>
</dbReference>
<organism evidence="8 9">
    <name type="scientific">Tritrichomonas musculus</name>
    <dbReference type="NCBI Taxonomy" id="1915356"/>
    <lineage>
        <taxon>Eukaryota</taxon>
        <taxon>Metamonada</taxon>
        <taxon>Parabasalia</taxon>
        <taxon>Tritrichomonadida</taxon>
        <taxon>Tritrichomonadidae</taxon>
        <taxon>Tritrichomonas</taxon>
    </lineage>
</organism>
<dbReference type="Pfam" id="PF00443">
    <property type="entry name" value="UCH"/>
    <property type="match status" value="1"/>
</dbReference>
<evidence type="ECO:0000313" key="8">
    <source>
        <dbReference type="EMBL" id="KAK8885870.1"/>
    </source>
</evidence>
<dbReference type="PANTHER" id="PTHR43982">
    <property type="entry name" value="UBIQUITIN CARBOXYL-TERMINAL HYDROLASE"/>
    <property type="match status" value="1"/>
</dbReference>
<evidence type="ECO:0000256" key="2">
    <source>
        <dbReference type="ARBA" id="ARBA00012759"/>
    </source>
</evidence>
<accession>A0ABR2K407</accession>
<dbReference type="SUPFAM" id="SSF54236">
    <property type="entry name" value="Ubiquitin-like"/>
    <property type="match status" value="1"/>
</dbReference>
<evidence type="ECO:0000256" key="5">
    <source>
        <dbReference type="ARBA" id="ARBA00022801"/>
    </source>
</evidence>
<dbReference type="PROSITE" id="PS00972">
    <property type="entry name" value="USP_1"/>
    <property type="match status" value="1"/>
</dbReference>
<evidence type="ECO:0000256" key="1">
    <source>
        <dbReference type="ARBA" id="ARBA00000707"/>
    </source>
</evidence>
<dbReference type="InterPro" id="IPR001394">
    <property type="entry name" value="Peptidase_C19_UCH"/>
</dbReference>
<feature type="domain" description="USP" evidence="7">
    <location>
        <begin position="109"/>
        <end position="412"/>
    </location>
</feature>
<reference evidence="8 9" key="1">
    <citation type="submission" date="2024-04" db="EMBL/GenBank/DDBJ databases">
        <title>Tritrichomonas musculus Genome.</title>
        <authorList>
            <person name="Alves-Ferreira E."/>
            <person name="Grigg M."/>
            <person name="Lorenzi H."/>
            <person name="Galac M."/>
        </authorList>
    </citation>
    <scope>NUCLEOTIDE SEQUENCE [LARGE SCALE GENOMIC DNA]</scope>
    <source>
        <strain evidence="8 9">EAF2021</strain>
    </source>
</reference>
<dbReference type="EMBL" id="JAPFFF010000007">
    <property type="protein sequence ID" value="KAK8885870.1"/>
    <property type="molecule type" value="Genomic_DNA"/>
</dbReference>
<proteinExistence type="predicted"/>
<evidence type="ECO:0000313" key="9">
    <source>
        <dbReference type="Proteomes" id="UP001470230"/>
    </source>
</evidence>
<keyword evidence="3" id="KW-0645">Protease</keyword>
<dbReference type="Proteomes" id="UP001470230">
    <property type="component" value="Unassembled WGS sequence"/>
</dbReference>
<dbReference type="PANTHER" id="PTHR43982:SF1">
    <property type="entry name" value="UBIQUITIN CARBOXYL-TERMINAL HYDROLASE 14"/>
    <property type="match status" value="1"/>
</dbReference>
<dbReference type="InterPro" id="IPR044635">
    <property type="entry name" value="UBP14-like"/>
</dbReference>
<evidence type="ECO:0000259" key="7">
    <source>
        <dbReference type="PROSITE" id="PS50235"/>
    </source>
</evidence>
<comment type="catalytic activity">
    <reaction evidence="1">
        <text>Thiol-dependent hydrolysis of ester, thioester, amide, peptide and isopeptide bonds formed by the C-terminal Gly of ubiquitin (a 76-residue protein attached to proteins as an intracellular targeting signal).</text>
        <dbReference type="EC" id="3.4.19.12"/>
    </reaction>
</comment>
<evidence type="ECO:0000256" key="4">
    <source>
        <dbReference type="ARBA" id="ARBA00022786"/>
    </source>
</evidence>
<sequence>MTKVTVMWGTKKLEVECHADKPVGDFMLTLQKLTGVPVERQKLMMRRKQLKPTDAFEANSIKASTKFMLIGTAELPPEPVEVVESDDDKTLEEDENEGFTEAQKKKIFQGLPNHANNCYLNATLQSLRALPQCEQMIETAVVPATTVDGQVEQAIATLFRDFPNSFTTAFAALKKANPTLFAAVDEQGIPKQQDASESFFYILNCLINALGEPFRRLFNIDMHISSKCAETGKTKESDESTINIPVYVNQDTRQIEQGIVLDQDSELKDEELGRNVLWHDHKTISSLPQYLVFHIQRFEFKKDENITAKILRRIIHPFRIDMLPWLSNDLRSKVANDRESGNSNSGFYTLKVVLTHRGRSASSGHYITHCKYGDTWIRYDDTKATDIEDTDVEALSGSGDWHCSLLLIYEKMSQE</sequence>
<keyword evidence="9" id="KW-1185">Reference proteome</keyword>
<dbReference type="InterPro" id="IPR000626">
    <property type="entry name" value="Ubiquitin-like_dom"/>
</dbReference>
<dbReference type="SMART" id="SM00213">
    <property type="entry name" value="UBQ"/>
    <property type="match status" value="1"/>
</dbReference>
<gene>
    <name evidence="8" type="ORF">M9Y10_041327</name>
</gene>